<keyword evidence="4 8" id="KW-0805">Transcription regulation</keyword>
<gene>
    <name evidence="9" type="ORF">MVES_001716</name>
</gene>
<dbReference type="OrthoDB" id="526653at2759"/>
<protein>
    <recommendedName>
        <fullName evidence="3 8">Mediator of RNA polymerase II transcription subunit 21</fullName>
    </recommendedName>
</protein>
<comment type="subcellular location">
    <subcellularLocation>
        <location evidence="1 8">Nucleus</location>
    </subcellularLocation>
</comment>
<dbReference type="GO" id="GO:0006357">
    <property type="term" value="P:regulation of transcription by RNA polymerase II"/>
    <property type="evidence" value="ECO:0007669"/>
    <property type="project" value="TreeGrafter"/>
</dbReference>
<dbReference type="Gene3D" id="6.10.280.10">
    <property type="entry name" value="Mediator complex, subunit Med21"/>
    <property type="match status" value="1"/>
</dbReference>
<keyword evidence="6 8" id="KW-0804">Transcription</keyword>
<organism evidence="9 10">
    <name type="scientific">Malassezia vespertilionis</name>
    <dbReference type="NCBI Taxonomy" id="2020962"/>
    <lineage>
        <taxon>Eukaryota</taxon>
        <taxon>Fungi</taxon>
        <taxon>Dikarya</taxon>
        <taxon>Basidiomycota</taxon>
        <taxon>Ustilaginomycotina</taxon>
        <taxon>Malasseziomycetes</taxon>
        <taxon>Malasseziales</taxon>
        <taxon>Malasseziaceae</taxon>
        <taxon>Malassezia</taxon>
    </lineage>
</organism>
<evidence type="ECO:0000256" key="2">
    <source>
        <dbReference type="ARBA" id="ARBA00005770"/>
    </source>
</evidence>
<dbReference type="EMBL" id="KZ454989">
    <property type="protein sequence ID" value="PKI84461.1"/>
    <property type="molecule type" value="Genomic_DNA"/>
</dbReference>
<dbReference type="GO" id="GO:0003712">
    <property type="term" value="F:transcription coregulator activity"/>
    <property type="evidence" value="ECO:0007669"/>
    <property type="project" value="TreeGrafter"/>
</dbReference>
<proteinExistence type="inferred from homology"/>
<dbReference type="Proteomes" id="UP000232875">
    <property type="component" value="Unassembled WGS sequence"/>
</dbReference>
<dbReference type="Pfam" id="PF11221">
    <property type="entry name" value="Med21"/>
    <property type="match status" value="1"/>
</dbReference>
<keyword evidence="10" id="KW-1185">Reference proteome</keyword>
<dbReference type="STRING" id="2020962.A0A2N1JD17"/>
<comment type="function">
    <text evidence="8">Component of the Mediator complex, a coactivator involved in the regulated transcription of nearly all RNA polymerase II-dependent genes. Mediator functions as a bridge to convey information from gene-specific regulatory proteins to the basal RNA polymerase II transcription machinery. Mediator is recruited to promoters by direct interactions with regulatory proteins and serves as a scaffold for the assembly of a functional preinitiation complex with RNA polymerase II and the general transcription factors.</text>
</comment>
<dbReference type="AlphaFoldDB" id="A0A2N1JD17"/>
<evidence type="ECO:0000256" key="6">
    <source>
        <dbReference type="ARBA" id="ARBA00023163"/>
    </source>
</evidence>
<evidence type="ECO:0000256" key="1">
    <source>
        <dbReference type="ARBA" id="ARBA00004123"/>
    </source>
</evidence>
<keyword evidence="7 8" id="KW-0539">Nucleus</keyword>
<name>A0A2N1JD17_9BASI</name>
<evidence type="ECO:0000256" key="3">
    <source>
        <dbReference type="ARBA" id="ARBA00019691"/>
    </source>
</evidence>
<dbReference type="SUPFAM" id="SSF140718">
    <property type="entry name" value="Mediator hinge subcomplex-like"/>
    <property type="match status" value="1"/>
</dbReference>
<reference evidence="9 10" key="1">
    <citation type="submission" date="2017-10" db="EMBL/GenBank/DDBJ databases">
        <title>A novel species of cold-tolerant Malassezia isolated from bats.</title>
        <authorList>
            <person name="Lorch J.M."/>
            <person name="Palmer J.M."/>
            <person name="Vanderwolf K.J."/>
            <person name="Schmidt K.Z."/>
            <person name="Verant M.L."/>
            <person name="Weller T.J."/>
            <person name="Blehert D.S."/>
        </authorList>
    </citation>
    <scope>NUCLEOTIDE SEQUENCE [LARGE SCALE GENOMIC DNA]</scope>
    <source>
        <strain evidence="9 10">NWHC:44797-103</strain>
    </source>
</reference>
<dbReference type="PANTHER" id="PTHR13381">
    <property type="entry name" value="RNA POLYMERASE II HOLOENZYME COMPONENT SRB7"/>
    <property type="match status" value="1"/>
</dbReference>
<dbReference type="GO" id="GO:0016592">
    <property type="term" value="C:mediator complex"/>
    <property type="evidence" value="ECO:0007669"/>
    <property type="project" value="UniProtKB-UniRule"/>
</dbReference>
<evidence type="ECO:0000256" key="7">
    <source>
        <dbReference type="ARBA" id="ARBA00023242"/>
    </source>
</evidence>
<evidence type="ECO:0000256" key="5">
    <source>
        <dbReference type="ARBA" id="ARBA00023159"/>
    </source>
</evidence>
<sequence>MDRITPLEDALDTLIKVMASAIAYLSRKAGHEQVNARVPLTVLGTTEALPTETLAKNREELVHDLVAQAKEVEQCIQALPTWGDEYTDAALSARLVAKQASLVEANGAYREALEEAQHLYTQLDILLARLCAERQHARQRLETDVAT</sequence>
<evidence type="ECO:0000256" key="8">
    <source>
        <dbReference type="RuleBase" id="RU366036"/>
    </source>
</evidence>
<dbReference type="PANTHER" id="PTHR13381:SF0">
    <property type="entry name" value="MEDIATOR OF RNA POLYMERASE II TRANSCRIPTION SUBUNIT 21"/>
    <property type="match status" value="1"/>
</dbReference>
<accession>A0A2N1JD17</accession>
<keyword evidence="5 8" id="KW-0010">Activator</keyword>
<comment type="similarity">
    <text evidence="2 8">Belongs to the Mediator complex subunit 21 family.</text>
</comment>
<dbReference type="InterPro" id="IPR021384">
    <property type="entry name" value="Mediator_Med21"/>
</dbReference>
<dbReference type="InterPro" id="IPR037212">
    <property type="entry name" value="Med7/Med21-like"/>
</dbReference>
<evidence type="ECO:0000256" key="4">
    <source>
        <dbReference type="ARBA" id="ARBA00023015"/>
    </source>
</evidence>
<evidence type="ECO:0000313" key="10">
    <source>
        <dbReference type="Proteomes" id="UP000232875"/>
    </source>
</evidence>
<evidence type="ECO:0000313" key="9">
    <source>
        <dbReference type="EMBL" id="PKI84461.1"/>
    </source>
</evidence>
<comment type="subunit">
    <text evidence="8">Component of the Mediator complex.</text>
</comment>